<dbReference type="OrthoDB" id="409921at2759"/>
<feature type="compositionally biased region" description="Basic and acidic residues" evidence="1">
    <location>
        <begin position="47"/>
        <end position="66"/>
    </location>
</feature>
<gene>
    <name evidence="2" type="ORF">PGLA1383_LOCUS48430</name>
</gene>
<evidence type="ECO:0000313" key="3">
    <source>
        <dbReference type="Proteomes" id="UP000654075"/>
    </source>
</evidence>
<feature type="region of interest" description="Disordered" evidence="1">
    <location>
        <begin position="1"/>
        <end position="68"/>
    </location>
</feature>
<evidence type="ECO:0000256" key="1">
    <source>
        <dbReference type="SAM" id="MobiDB-lite"/>
    </source>
</evidence>
<organism evidence="2 3">
    <name type="scientific">Polarella glacialis</name>
    <name type="common">Dinoflagellate</name>
    <dbReference type="NCBI Taxonomy" id="89957"/>
    <lineage>
        <taxon>Eukaryota</taxon>
        <taxon>Sar</taxon>
        <taxon>Alveolata</taxon>
        <taxon>Dinophyceae</taxon>
        <taxon>Suessiales</taxon>
        <taxon>Suessiaceae</taxon>
        <taxon>Polarella</taxon>
    </lineage>
</organism>
<feature type="region of interest" description="Disordered" evidence="1">
    <location>
        <begin position="752"/>
        <end position="819"/>
    </location>
</feature>
<feature type="compositionally biased region" description="Low complexity" evidence="1">
    <location>
        <begin position="752"/>
        <end position="765"/>
    </location>
</feature>
<proteinExistence type="predicted"/>
<dbReference type="Proteomes" id="UP000654075">
    <property type="component" value="Unassembled WGS sequence"/>
</dbReference>
<keyword evidence="3" id="KW-1185">Reference proteome</keyword>
<feature type="region of interest" description="Disordered" evidence="1">
    <location>
        <begin position="964"/>
        <end position="1007"/>
    </location>
</feature>
<reference evidence="2" key="1">
    <citation type="submission" date="2021-02" db="EMBL/GenBank/DDBJ databases">
        <authorList>
            <person name="Dougan E. K."/>
            <person name="Rhodes N."/>
            <person name="Thang M."/>
            <person name="Chan C."/>
        </authorList>
    </citation>
    <scope>NUCLEOTIDE SEQUENCE</scope>
</reference>
<dbReference type="AlphaFoldDB" id="A0A813H4C8"/>
<feature type="compositionally biased region" description="Low complexity" evidence="1">
    <location>
        <begin position="799"/>
        <end position="819"/>
    </location>
</feature>
<accession>A0A813H4C8</accession>
<feature type="compositionally biased region" description="Acidic residues" evidence="1">
    <location>
        <begin position="964"/>
        <end position="976"/>
    </location>
</feature>
<feature type="compositionally biased region" description="Basic and acidic residues" evidence="1">
    <location>
        <begin position="977"/>
        <end position="986"/>
    </location>
</feature>
<sequence length="1007" mass="109283">MESSNSEGRGPRSTEPWGGIRKGLDFRWRRPWSQRPKVSSTEGSEPPSRDRSPPSSPERQKCVERSFEDEDQQMYLDQEYESEYSEHSENEAAAPLFSRRSRRTRLQLTHRVETLVQDLRERQEVFRRRQKDLTKASYQRLRSEFLRQEEQLVQRSRRMVATLQSGRSRAWRHKWVFAVVQADFVVSAFWLGEVSTKGEGKGKLKAACPNVHLDTRVAEEAVRFARAKSAWLIQALLQLIQANGGALRTGQLSLLYNVDRAFKDIIYKAGGCRQFCAEHKKIEFVSDSRGDFLCQATTAEIVVQGLLREVATQGGMLWGNQLKPYYDRYPHHRYFIKSAGGLHRFCKKNSGIDFVVDGGSGSGYVRKPTTTNAGSSGEIRAKVSALSWSHDCIKTRFRNGKLVIHTLQAILDDPSMIHQLPPLKVVHSEGKWLVVDGSRRLWILKEFAALTSKDIKVRVDVQSSSVLGSRFRRAHFTSTNGGASVQACLKNRLASHQRFPNMSLALGAEMQHPLGLHCDGSASEAPSAYTASRASSLESSGASDYVPSCVTSIAASHGGFGSRRRIPSPVVRQQHQFGLHPRAPRDTLTAASHIPLFGAKIHDAAIAAVLAALPLRLVPSRGFLSACFELVQALIDAWLAAYHAAAEGGKAVTAGELQRRLAGLVGPCAEAWWEDAAERSNQARVDRPVFAQVELASILERGRSEIARSTSAGKAASAARAMGGQSWPEFGAAWILCVLDDAVGSVAAHVARRAAGPAGRPTTPSGLRPGSSGMRSATSSARPFTPGAASSGGRQQFRPPSRAGSGGLSPAASAPAAGGSSKLQEKFRLLGLKHFVAAVKGDEGLQACPVLETCLADVAMGSVPHLEADPLLATPAYRERLLAWANQESQGQGPEALEQAVAQAMKCTIATLAQPEKGQATWSRENRIGAVIGDAGGKGRVAVGRGRGSGWLPKAFVREFNAEGDEVDPASDAEPDLPDHFLDSKPQHRGISGAGRVTIADQPELLG</sequence>
<dbReference type="EMBL" id="CAJNNV010030415">
    <property type="protein sequence ID" value="CAE8632477.1"/>
    <property type="molecule type" value="Genomic_DNA"/>
</dbReference>
<name>A0A813H4C8_POLGL</name>
<evidence type="ECO:0000313" key="2">
    <source>
        <dbReference type="EMBL" id="CAE8632477.1"/>
    </source>
</evidence>
<comment type="caution">
    <text evidence="2">The sequence shown here is derived from an EMBL/GenBank/DDBJ whole genome shotgun (WGS) entry which is preliminary data.</text>
</comment>
<feature type="compositionally biased region" description="Polar residues" evidence="1">
    <location>
        <begin position="773"/>
        <end position="782"/>
    </location>
</feature>
<protein>
    <submittedName>
        <fullName evidence="2">Uncharacterized protein</fullName>
    </submittedName>
</protein>